<comment type="caution">
    <text evidence="4">The sequence shown here is derived from an EMBL/GenBank/DDBJ whole genome shotgun (WGS) entry which is preliminary data.</text>
</comment>
<name>A0A267HP98_9ENTE</name>
<dbReference type="InterPro" id="IPR058112">
    <property type="entry name" value="CD3337_EF1877-like"/>
</dbReference>
<keyword evidence="2" id="KW-1133">Transmembrane helix</keyword>
<accession>A0A267HP98</accession>
<feature type="transmembrane region" description="Helical" evidence="2">
    <location>
        <begin position="410"/>
        <end position="429"/>
    </location>
</feature>
<feature type="transmembrane region" description="Helical" evidence="2">
    <location>
        <begin position="347"/>
        <end position="372"/>
    </location>
</feature>
<evidence type="ECO:0000313" key="4">
    <source>
        <dbReference type="EMBL" id="PAB00072.1"/>
    </source>
</evidence>
<reference evidence="4 5" key="1">
    <citation type="submission" date="2015-08" db="EMBL/GenBank/DDBJ databases">
        <title>Enterococcus genome sequence.</title>
        <authorList>
            <person name="Acedo J.Z."/>
            <person name="Vederas J.C."/>
        </authorList>
    </citation>
    <scope>NUCLEOTIDE SEQUENCE [LARGE SCALE GENOMIC DNA]</scope>
    <source>
        <strain evidence="4 5">49</strain>
    </source>
</reference>
<feature type="region of interest" description="Disordered" evidence="1">
    <location>
        <begin position="581"/>
        <end position="699"/>
    </location>
</feature>
<feature type="compositionally biased region" description="Polar residues" evidence="1">
    <location>
        <begin position="604"/>
        <end position="615"/>
    </location>
</feature>
<dbReference type="Proteomes" id="UP000216797">
    <property type="component" value="Unassembled WGS sequence"/>
</dbReference>
<feature type="transmembrane region" description="Helical" evidence="2">
    <location>
        <begin position="130"/>
        <end position="151"/>
    </location>
</feature>
<feature type="signal peptide" evidence="3">
    <location>
        <begin position="1"/>
        <end position="28"/>
    </location>
</feature>
<feature type="transmembrane region" description="Helical" evidence="2">
    <location>
        <begin position="315"/>
        <end position="341"/>
    </location>
</feature>
<evidence type="ECO:0000256" key="2">
    <source>
        <dbReference type="SAM" id="Phobius"/>
    </source>
</evidence>
<dbReference type="NCBIfam" id="NF046089">
    <property type="entry name" value="CD3337_EF1877"/>
    <property type="match status" value="1"/>
</dbReference>
<protein>
    <submittedName>
        <fullName evidence="4">Uncharacterized protein</fullName>
    </submittedName>
</protein>
<feature type="compositionally biased region" description="Polar residues" evidence="1">
    <location>
        <begin position="715"/>
        <end position="728"/>
    </location>
</feature>
<feature type="compositionally biased region" description="Polar residues" evidence="1">
    <location>
        <begin position="644"/>
        <end position="662"/>
    </location>
</feature>
<feature type="region of interest" description="Disordered" evidence="1">
    <location>
        <begin position="715"/>
        <end position="786"/>
    </location>
</feature>
<evidence type="ECO:0000256" key="1">
    <source>
        <dbReference type="SAM" id="MobiDB-lite"/>
    </source>
</evidence>
<dbReference type="AlphaFoldDB" id="A0A267HP98"/>
<feature type="chain" id="PRO_5013351943" evidence="3">
    <location>
        <begin position="29"/>
        <end position="786"/>
    </location>
</feature>
<dbReference type="PROSITE" id="PS51257">
    <property type="entry name" value="PROKAR_LIPOPROTEIN"/>
    <property type="match status" value="1"/>
</dbReference>
<sequence>MKKKSLLLTVLLFVGCFFMFTQSTPVFAAPEPDENKVVVREPTTDVDTIYENYKDNSFELMTQNKPKESALGVKEAITNASATLKNFTWAGVKGLGQFNAEMVKFLFSMDVVTPIKQPIQQLTSSIAGNMLSIAGTIGIGFVTLVMGIKFIGEQRFRQALRVFLMTILIFTGLSVCKDANTSDSLFNQMFDADKQIEAAFVKVNPVLNGESVPESKDGNVNERMKSAGELIASRVFYTNVYEPYLLMNYGTSNSETIRKKQVEYKDSTYDRINILLDNDVTNDDNVTLHEDVTKYEAEELKNRNIMYFKNLDNTFYGVFYIVVNLIQTIVYFVLCFVRLVIAVLQIFLLPLLPILLLVGLFMTGINVFVNYFKAFGMTIFMKAMTGFACIFFATFLSLGFQLSNAVDNPWQKILTILIYLLTPLGLYIFRKFLGSLFTGRVSLADGLAFATHPFSTEKKMREAAKEQKAANKEHRKQAKEERKAALRKRQEEAQKRGKQELGLKQKPVKEREAKRSALRRELKPKAQHKAPSSVEKAQQNLQNLHEKGRQQESKEHQQLARQRQRKAYDKENLQTAAALVAANQNLRKGTPLADGKSDPREKQQGTQILQNNRRIGQSRKGSVDGQRSATRRQGQKQALAKTEAAQTGTKQRQATNNRSVARSQHRTIGQKPANTTITPKTNSQSRGRSLNGTGGSPLRYKAPVRQKMQAVQQVIDQQSPKVQATESRPTTTVVPPITRMAKRNAPPVKGKKAKNGTAVRRTIKTKTAPPSAKNPTKGMRRPRARK</sequence>
<dbReference type="RefSeq" id="WP_010746385.1">
    <property type="nucleotide sequence ID" value="NZ_LHUG01000012.1"/>
</dbReference>
<dbReference type="EMBL" id="LHUG01000012">
    <property type="protein sequence ID" value="PAB00072.1"/>
    <property type="molecule type" value="Genomic_DNA"/>
</dbReference>
<proteinExistence type="predicted"/>
<feature type="compositionally biased region" description="Basic and acidic residues" evidence="1">
    <location>
        <begin position="464"/>
        <end position="524"/>
    </location>
</feature>
<evidence type="ECO:0000313" key="5">
    <source>
        <dbReference type="Proteomes" id="UP000216797"/>
    </source>
</evidence>
<gene>
    <name evidence="4" type="ORF">AKL21_10975</name>
</gene>
<keyword evidence="2" id="KW-0472">Membrane</keyword>
<organism evidence="4 5">
    <name type="scientific">Enterococcus canintestini</name>
    <dbReference type="NCBI Taxonomy" id="317010"/>
    <lineage>
        <taxon>Bacteria</taxon>
        <taxon>Bacillati</taxon>
        <taxon>Bacillota</taxon>
        <taxon>Bacilli</taxon>
        <taxon>Lactobacillales</taxon>
        <taxon>Enterococcaceae</taxon>
        <taxon>Enterococcus</taxon>
    </lineage>
</organism>
<feature type="compositionally biased region" description="Polar residues" evidence="1">
    <location>
        <begin position="672"/>
        <end position="691"/>
    </location>
</feature>
<feature type="region of interest" description="Disordered" evidence="1">
    <location>
        <begin position="464"/>
        <end position="569"/>
    </location>
</feature>
<feature type="transmembrane region" description="Helical" evidence="2">
    <location>
        <begin position="379"/>
        <end position="398"/>
    </location>
</feature>
<keyword evidence="2" id="KW-0812">Transmembrane</keyword>
<keyword evidence="5" id="KW-1185">Reference proteome</keyword>
<evidence type="ECO:0000256" key="3">
    <source>
        <dbReference type="SAM" id="SignalP"/>
    </source>
</evidence>
<feature type="compositionally biased region" description="Basic and acidic residues" evidence="1">
    <location>
        <begin position="544"/>
        <end position="558"/>
    </location>
</feature>
<keyword evidence="3" id="KW-0732">Signal</keyword>